<evidence type="ECO:0000256" key="2">
    <source>
        <dbReference type="SAM" id="Phobius"/>
    </source>
</evidence>
<dbReference type="SUPFAM" id="SSF110296">
    <property type="entry name" value="Oligoxyloglucan reducing end-specific cellobiohydrolase"/>
    <property type="match status" value="1"/>
</dbReference>
<reference evidence="3 4" key="1">
    <citation type="submission" date="2024-01" db="EMBL/GenBank/DDBJ databases">
        <title>Genome insights into Plantactinospora sonchi sp. nov.</title>
        <authorList>
            <person name="Wang L."/>
        </authorList>
    </citation>
    <scope>NUCLEOTIDE SEQUENCE [LARGE SCALE GENOMIC DNA]</scope>
    <source>
        <strain evidence="3 4">NEAU-QY2</strain>
    </source>
</reference>
<dbReference type="Gene3D" id="2.130.10.10">
    <property type="entry name" value="YVTN repeat-like/Quinoprotein amine dehydrogenase"/>
    <property type="match status" value="1"/>
</dbReference>
<feature type="transmembrane region" description="Helical" evidence="2">
    <location>
        <begin position="38"/>
        <end position="60"/>
    </location>
</feature>
<accession>A0ABU7RMT6</accession>
<keyword evidence="4" id="KW-1185">Reference proteome</keyword>
<evidence type="ECO:0008006" key="5">
    <source>
        <dbReference type="Google" id="ProtNLM"/>
    </source>
</evidence>
<gene>
    <name evidence="3" type="ORF">V1633_04900</name>
</gene>
<sequence length="430" mass="44919">MTGLREMFEDAAEQTPPTRMLADEVYGAGRRRWRRRRAVLAGGAAAVATSLTLVLATVLLPGGAGTPDVVADGPTPRTTASGEPPTSGTLPGDGIVQWVGAGDARRGYVAMSTCSPERQPCRKTVWQLVGSDDGGRNWSVRGAPVDVAGLAVLGPDALLAEVLDAATPGVPRLMTSRDGGRSWQAPQAGPEVPAAPPGHPVVCWPVPGADPQASVAPALRPCELHALDPEANRLSPLANRVPLVLSDLLLVRQTSGRLWAPGLDPATGRPAVAISPDAGRTWSRHVFADGPACGTGGCVAPKVTVGPGTDGYAVISTMSEQAVHRYTAVTGWQRVTAVDALPLGDSDLGSFVTADGSHVLYQDSGRTGLGYRFWAARDGAAEYRQVELDGLPPMAGPPQRTPDGFYYARDTGTGIYGSTDGWHWYPMSGR</sequence>
<proteinExistence type="predicted"/>
<keyword evidence="2" id="KW-0472">Membrane</keyword>
<feature type="region of interest" description="Disordered" evidence="1">
    <location>
        <begin position="66"/>
        <end position="93"/>
    </location>
</feature>
<keyword evidence="2" id="KW-0812">Transmembrane</keyword>
<dbReference type="RefSeq" id="WP_331212942.1">
    <property type="nucleotide sequence ID" value="NZ_JAZGQK010000003.1"/>
</dbReference>
<keyword evidence="2" id="KW-1133">Transmembrane helix</keyword>
<dbReference type="InterPro" id="IPR015943">
    <property type="entry name" value="WD40/YVTN_repeat-like_dom_sf"/>
</dbReference>
<name>A0ABU7RMT6_9ACTN</name>
<protein>
    <recommendedName>
        <fullName evidence="5">Exo-alpha-sialidase</fullName>
    </recommendedName>
</protein>
<dbReference type="CDD" id="cd15482">
    <property type="entry name" value="Sialidase_non-viral"/>
    <property type="match status" value="1"/>
</dbReference>
<evidence type="ECO:0000313" key="3">
    <source>
        <dbReference type="EMBL" id="MEE6257831.1"/>
    </source>
</evidence>
<evidence type="ECO:0000313" key="4">
    <source>
        <dbReference type="Proteomes" id="UP001332243"/>
    </source>
</evidence>
<organism evidence="3 4">
    <name type="scientific">Plantactinospora sonchi</name>
    <dbReference type="NCBI Taxonomy" id="1544735"/>
    <lineage>
        <taxon>Bacteria</taxon>
        <taxon>Bacillati</taxon>
        <taxon>Actinomycetota</taxon>
        <taxon>Actinomycetes</taxon>
        <taxon>Micromonosporales</taxon>
        <taxon>Micromonosporaceae</taxon>
        <taxon>Plantactinospora</taxon>
    </lineage>
</organism>
<comment type="caution">
    <text evidence="3">The sequence shown here is derived from an EMBL/GenBank/DDBJ whole genome shotgun (WGS) entry which is preliminary data.</text>
</comment>
<feature type="compositionally biased region" description="Polar residues" evidence="1">
    <location>
        <begin position="76"/>
        <end position="89"/>
    </location>
</feature>
<dbReference type="Proteomes" id="UP001332243">
    <property type="component" value="Unassembled WGS sequence"/>
</dbReference>
<dbReference type="EMBL" id="JAZGQK010000003">
    <property type="protein sequence ID" value="MEE6257831.1"/>
    <property type="molecule type" value="Genomic_DNA"/>
</dbReference>
<evidence type="ECO:0000256" key="1">
    <source>
        <dbReference type="SAM" id="MobiDB-lite"/>
    </source>
</evidence>